<dbReference type="InterPro" id="IPR036390">
    <property type="entry name" value="WH_DNA-bd_sf"/>
</dbReference>
<dbReference type="OrthoDB" id="7584044at2"/>
<keyword evidence="3" id="KW-0804">Transcription</keyword>
<evidence type="ECO:0000259" key="4">
    <source>
        <dbReference type="PROSITE" id="PS51063"/>
    </source>
</evidence>
<dbReference type="InterPro" id="IPR014710">
    <property type="entry name" value="RmlC-like_jellyroll"/>
</dbReference>
<dbReference type="SUPFAM" id="SSF46785">
    <property type="entry name" value="Winged helix' DNA-binding domain"/>
    <property type="match status" value="1"/>
</dbReference>
<proteinExistence type="predicted"/>
<dbReference type="Gene3D" id="1.10.10.10">
    <property type="entry name" value="Winged helix-like DNA-binding domain superfamily/Winged helix DNA-binding domain"/>
    <property type="match status" value="1"/>
</dbReference>
<dbReference type="SUPFAM" id="SSF51206">
    <property type="entry name" value="cAMP-binding domain-like"/>
    <property type="match status" value="1"/>
</dbReference>
<dbReference type="RefSeq" id="WP_151004990.1">
    <property type="nucleotide sequence ID" value="NZ_BPQY01000054.1"/>
</dbReference>
<dbReference type="SMART" id="SM00419">
    <property type="entry name" value="HTH_CRP"/>
    <property type="match status" value="1"/>
</dbReference>
<keyword evidence="6" id="KW-1185">Reference proteome</keyword>
<dbReference type="Pfam" id="PF13545">
    <property type="entry name" value="HTH_Crp_2"/>
    <property type="match status" value="1"/>
</dbReference>
<dbReference type="PROSITE" id="PS51063">
    <property type="entry name" value="HTH_CRP_2"/>
    <property type="match status" value="1"/>
</dbReference>
<dbReference type="InterPro" id="IPR012318">
    <property type="entry name" value="HTH_CRP"/>
</dbReference>
<keyword evidence="1" id="KW-0805">Transcription regulation</keyword>
<dbReference type="GO" id="GO:0003677">
    <property type="term" value="F:DNA binding"/>
    <property type="evidence" value="ECO:0007669"/>
    <property type="project" value="UniProtKB-KW"/>
</dbReference>
<gene>
    <name evidence="5" type="ORF">F6X53_29245</name>
</gene>
<feature type="domain" description="HTH crp-type" evidence="4">
    <location>
        <begin position="152"/>
        <end position="226"/>
    </location>
</feature>
<sequence>MSPPPDYSLTVLLRKLESIGALSPEEQKAIASLPATVQVLEPRQDIVREGDRPSRSFLILNGWTCSYKIISRGRRQIFAFHVPGDTPDLQSLHMPVLDHSHCTLTRTTLAFIPHESLRELIARFPRVAALLWRTTLIDAGIFREWMLGLGRRTASEHLAHMICELYLKLQAIGLASSYRCPFPVTQTDLGDALGLSNVHVSRTLTALRGKGLVSLQRGVLIIQDWPALVRFCEFDPAYLNLEPQGVA</sequence>
<keyword evidence="2" id="KW-0238">DNA-binding</keyword>
<evidence type="ECO:0000313" key="6">
    <source>
        <dbReference type="Proteomes" id="UP000474159"/>
    </source>
</evidence>
<dbReference type="Pfam" id="PF00027">
    <property type="entry name" value="cNMP_binding"/>
    <property type="match status" value="1"/>
</dbReference>
<name>A0A6L3SPC4_9HYPH</name>
<evidence type="ECO:0000313" key="5">
    <source>
        <dbReference type="EMBL" id="KAB1071105.1"/>
    </source>
</evidence>
<dbReference type="EMBL" id="VZZK01000056">
    <property type="protein sequence ID" value="KAB1071105.1"/>
    <property type="molecule type" value="Genomic_DNA"/>
</dbReference>
<organism evidence="5 6">
    <name type="scientific">Methylobacterium soli</name>
    <dbReference type="NCBI Taxonomy" id="553447"/>
    <lineage>
        <taxon>Bacteria</taxon>
        <taxon>Pseudomonadati</taxon>
        <taxon>Pseudomonadota</taxon>
        <taxon>Alphaproteobacteria</taxon>
        <taxon>Hyphomicrobiales</taxon>
        <taxon>Methylobacteriaceae</taxon>
        <taxon>Methylobacterium</taxon>
    </lineage>
</organism>
<accession>A0A6L3SPC4</accession>
<comment type="caution">
    <text evidence="5">The sequence shown here is derived from an EMBL/GenBank/DDBJ whole genome shotgun (WGS) entry which is preliminary data.</text>
</comment>
<dbReference type="AlphaFoldDB" id="A0A6L3SPC4"/>
<dbReference type="GO" id="GO:0006355">
    <property type="term" value="P:regulation of DNA-templated transcription"/>
    <property type="evidence" value="ECO:0007669"/>
    <property type="project" value="InterPro"/>
</dbReference>
<dbReference type="InterPro" id="IPR000595">
    <property type="entry name" value="cNMP-bd_dom"/>
</dbReference>
<dbReference type="CDD" id="cd00038">
    <property type="entry name" value="CAP_ED"/>
    <property type="match status" value="1"/>
</dbReference>
<evidence type="ECO:0000256" key="2">
    <source>
        <dbReference type="ARBA" id="ARBA00023125"/>
    </source>
</evidence>
<dbReference type="Proteomes" id="UP000474159">
    <property type="component" value="Unassembled WGS sequence"/>
</dbReference>
<dbReference type="InterPro" id="IPR036388">
    <property type="entry name" value="WH-like_DNA-bd_sf"/>
</dbReference>
<evidence type="ECO:0000256" key="1">
    <source>
        <dbReference type="ARBA" id="ARBA00023015"/>
    </source>
</evidence>
<reference evidence="5 6" key="1">
    <citation type="submission" date="2019-09" db="EMBL/GenBank/DDBJ databases">
        <title>YIM 48816 draft genome.</title>
        <authorList>
            <person name="Jiang L."/>
        </authorList>
    </citation>
    <scope>NUCLEOTIDE SEQUENCE [LARGE SCALE GENOMIC DNA]</scope>
    <source>
        <strain evidence="5 6">YIM 48816</strain>
    </source>
</reference>
<dbReference type="Gene3D" id="2.60.120.10">
    <property type="entry name" value="Jelly Rolls"/>
    <property type="match status" value="1"/>
</dbReference>
<protein>
    <submittedName>
        <fullName evidence="5">Crp/Fnr family transcriptional regulator</fullName>
    </submittedName>
</protein>
<dbReference type="InterPro" id="IPR018490">
    <property type="entry name" value="cNMP-bd_dom_sf"/>
</dbReference>
<evidence type="ECO:0000256" key="3">
    <source>
        <dbReference type="ARBA" id="ARBA00023163"/>
    </source>
</evidence>